<evidence type="ECO:0000256" key="2">
    <source>
        <dbReference type="SAM" id="Phobius"/>
    </source>
</evidence>
<dbReference type="PANTHER" id="PTHR19308:SF14">
    <property type="entry name" value="START DOMAIN-CONTAINING PROTEIN"/>
    <property type="match status" value="1"/>
</dbReference>
<dbReference type="AlphaFoldDB" id="A0AB34J016"/>
<evidence type="ECO:0000256" key="1">
    <source>
        <dbReference type="SAM" id="MobiDB-lite"/>
    </source>
</evidence>
<evidence type="ECO:0000313" key="4">
    <source>
        <dbReference type="Proteomes" id="UP001515480"/>
    </source>
</evidence>
<feature type="transmembrane region" description="Helical" evidence="2">
    <location>
        <begin position="330"/>
        <end position="353"/>
    </location>
</feature>
<keyword evidence="2" id="KW-0472">Membrane</keyword>
<sequence>MTPAPSLPRASSAPSRATHPSEEKVSRWSGVLPTPPPPRPSLRPSLPQRSLLSQSAAAIAQAHPAKMTSSLRLLRSFITRATHALVVHLNSMPSSSRLPRGLLLTLLLIAGARAEEESCSHTQLTTLSREHKSAPWVRFTDESDPLQAWAKQPTEDSSVAVLKVTVLSSAPLRLVTDLFTSQDPEIISRWNAYTGDVVQLGGHTQVQTYKLPWPFLQREYIVKCESIVLPRDQGHQTHCVPQHEHKEVPFLHDRVRGASETLWSFTSERGKDGRLYTRITFEGIVDPRGRLPKWIVNEIGKRTSITIVGSLGNLADITWEASAVAEGKSILLAMSFLLLFMGFNALAYTLYLFRARRHTSFGPSIHLEPMTMDLSKPDTPPSTESATCRYPVPRAMATTWPKGWLRGCLPRLAPGPAS</sequence>
<keyword evidence="2" id="KW-1133">Transmembrane helix</keyword>
<keyword evidence="4" id="KW-1185">Reference proteome</keyword>
<feature type="compositionally biased region" description="Low complexity" evidence="1">
    <location>
        <begin position="1"/>
        <end position="17"/>
    </location>
</feature>
<keyword evidence="2" id="KW-0812">Transmembrane</keyword>
<dbReference type="InterPro" id="IPR023393">
    <property type="entry name" value="START-like_dom_sf"/>
</dbReference>
<feature type="region of interest" description="Disordered" evidence="1">
    <location>
        <begin position="1"/>
        <end position="50"/>
    </location>
</feature>
<protein>
    <recommendedName>
        <fullName evidence="5">START domain-containing protein</fullName>
    </recommendedName>
</protein>
<dbReference type="EMBL" id="JBGBPQ010000016">
    <property type="protein sequence ID" value="KAL1508658.1"/>
    <property type="molecule type" value="Genomic_DNA"/>
</dbReference>
<reference evidence="3 4" key="1">
    <citation type="journal article" date="2024" name="Science">
        <title>Giant polyketide synthase enzymes in the biosynthesis of giant marine polyether toxins.</title>
        <authorList>
            <person name="Fallon T.R."/>
            <person name="Shende V.V."/>
            <person name="Wierzbicki I.H."/>
            <person name="Pendleton A.L."/>
            <person name="Watervoot N.F."/>
            <person name="Auber R.P."/>
            <person name="Gonzalez D.J."/>
            <person name="Wisecaver J.H."/>
            <person name="Moore B.S."/>
        </authorList>
    </citation>
    <scope>NUCLEOTIDE SEQUENCE [LARGE SCALE GENOMIC DNA]</scope>
    <source>
        <strain evidence="3 4">12B1</strain>
    </source>
</reference>
<gene>
    <name evidence="3" type="ORF">AB1Y20_004754</name>
</gene>
<dbReference type="SUPFAM" id="SSF55961">
    <property type="entry name" value="Bet v1-like"/>
    <property type="match status" value="1"/>
</dbReference>
<evidence type="ECO:0008006" key="5">
    <source>
        <dbReference type="Google" id="ProtNLM"/>
    </source>
</evidence>
<dbReference type="PANTHER" id="PTHR19308">
    <property type="entry name" value="PHOSPHATIDYLCHOLINE TRANSFER PROTEIN"/>
    <property type="match status" value="1"/>
</dbReference>
<evidence type="ECO:0000313" key="3">
    <source>
        <dbReference type="EMBL" id="KAL1508658.1"/>
    </source>
</evidence>
<proteinExistence type="predicted"/>
<dbReference type="Proteomes" id="UP001515480">
    <property type="component" value="Unassembled WGS sequence"/>
</dbReference>
<organism evidence="3 4">
    <name type="scientific">Prymnesium parvum</name>
    <name type="common">Toxic golden alga</name>
    <dbReference type="NCBI Taxonomy" id="97485"/>
    <lineage>
        <taxon>Eukaryota</taxon>
        <taxon>Haptista</taxon>
        <taxon>Haptophyta</taxon>
        <taxon>Prymnesiophyceae</taxon>
        <taxon>Prymnesiales</taxon>
        <taxon>Prymnesiaceae</taxon>
        <taxon>Prymnesium</taxon>
    </lineage>
</organism>
<name>A0AB34J016_PRYPA</name>
<accession>A0AB34J016</accession>
<comment type="caution">
    <text evidence="3">The sequence shown here is derived from an EMBL/GenBank/DDBJ whole genome shotgun (WGS) entry which is preliminary data.</text>
</comment>
<dbReference type="InterPro" id="IPR051213">
    <property type="entry name" value="START_lipid_transfer"/>
</dbReference>
<dbReference type="Gene3D" id="3.30.530.20">
    <property type="match status" value="1"/>
</dbReference>